<evidence type="ECO:0000256" key="3">
    <source>
        <dbReference type="ARBA" id="ARBA00022630"/>
    </source>
</evidence>
<feature type="domain" description="Acyl-CoA oxidase/dehydrogenase middle" evidence="7">
    <location>
        <begin position="124"/>
        <end position="219"/>
    </location>
</feature>
<comment type="similarity">
    <text evidence="2 5">Belongs to the acyl-CoA dehydrogenase family.</text>
</comment>
<dbReference type="InterPro" id="IPR009075">
    <property type="entry name" value="AcylCo_DH/oxidase_C"/>
</dbReference>
<name>A0A086PC00_SPHHM</name>
<dbReference type="SUPFAM" id="SSF47203">
    <property type="entry name" value="Acyl-CoA dehydrogenase C-terminal domain-like"/>
    <property type="match status" value="1"/>
</dbReference>
<evidence type="ECO:0000256" key="5">
    <source>
        <dbReference type="RuleBase" id="RU362125"/>
    </source>
</evidence>
<proteinExistence type="inferred from homology"/>
<dbReference type="InterPro" id="IPR009100">
    <property type="entry name" value="AcylCoA_DH/oxidase_NM_dom_sf"/>
</dbReference>
<dbReference type="GO" id="GO:0046359">
    <property type="term" value="P:butyrate catabolic process"/>
    <property type="evidence" value="ECO:0007669"/>
    <property type="project" value="TreeGrafter"/>
</dbReference>
<keyword evidence="10" id="KW-1185">Reference proteome</keyword>
<dbReference type="InterPro" id="IPR046373">
    <property type="entry name" value="Acyl-CoA_Oxase/DH_mid-dom_sf"/>
</dbReference>
<dbReference type="EMBL" id="JFZA02000008">
    <property type="protein sequence ID" value="KFG90918.1"/>
    <property type="molecule type" value="Genomic_DNA"/>
</dbReference>
<keyword evidence="3 5" id="KW-0285">Flavoprotein</keyword>
<dbReference type="Pfam" id="PF00441">
    <property type="entry name" value="Acyl-CoA_dh_1"/>
    <property type="match status" value="1"/>
</dbReference>
<dbReference type="CDD" id="cd00567">
    <property type="entry name" value="ACAD"/>
    <property type="match status" value="1"/>
</dbReference>
<dbReference type="PATRIC" id="fig|1219045.3.peg.1315"/>
<dbReference type="Gene3D" id="2.40.110.10">
    <property type="entry name" value="Butyryl-CoA Dehydrogenase, subunit A, domain 2"/>
    <property type="match status" value="1"/>
</dbReference>
<feature type="domain" description="Acyl-CoA dehydrogenase/oxidase N-terminal" evidence="8">
    <location>
        <begin position="7"/>
        <end position="120"/>
    </location>
</feature>
<reference evidence="9" key="1">
    <citation type="submission" date="2014-08" db="EMBL/GenBank/DDBJ databases">
        <title>Draft genome sequences of Sphingobium herbicidovorans.</title>
        <authorList>
            <person name="Gan H.M."/>
            <person name="Gan H.Y."/>
            <person name="Savka M.A."/>
        </authorList>
    </citation>
    <scope>NUCLEOTIDE SEQUENCE [LARGE SCALE GENOMIC DNA]</scope>
    <source>
        <strain evidence="9">NBRC 16415</strain>
    </source>
</reference>
<dbReference type="OrthoDB" id="7459120at2"/>
<dbReference type="GO" id="GO:0050660">
    <property type="term" value="F:flavin adenine dinucleotide binding"/>
    <property type="evidence" value="ECO:0007669"/>
    <property type="project" value="InterPro"/>
</dbReference>
<gene>
    <name evidence="9" type="ORF">BV98_001285</name>
</gene>
<keyword evidence="4 5" id="KW-0274">FAD</keyword>
<protein>
    <submittedName>
        <fullName evidence="9">Acyl-CoA dehydrogenase domain protein</fullName>
    </submittedName>
</protein>
<comment type="cofactor">
    <cofactor evidence="1 5">
        <name>FAD</name>
        <dbReference type="ChEBI" id="CHEBI:57692"/>
    </cofactor>
</comment>
<dbReference type="PANTHER" id="PTHR43884">
    <property type="entry name" value="ACYL-COA DEHYDROGENASE"/>
    <property type="match status" value="1"/>
</dbReference>
<sequence>MDLRLTPEQEDLKKRAYAAGLEFREAAFKWDEEDAVDYRAVSDRFGELGFFGLTAPKEWGGQGGDCMSYLLAVSEAIRASGSWIVGEPMFCTTGPGPSMIMLSESQALKDQYLRDVLTGKLGCAIALTEPAHGSDLTYLETTAVRDGDSWVVNGSKSYVTGAIYNELYATFVRFDGIPGPRGIGAVLIPADSPGFTMSRGPVFLGTRSIPHGDIELKDCRIPLENLIIGPGHFARLMTAFNMERLHNCAVSLGGMLCAYDEASEHVQQREQFGRPVIEFQHVYHTLADVAVTIEAHRLLSYKAAANAIDGKYPELQDVSIAKLFGGTRIPEVAMKCAELMGGKGVTSVTRTQRIVRDAVTNVVAGGAPAVLRNSIAAALFPGRKFPQTRG</sequence>
<dbReference type="Pfam" id="PF02770">
    <property type="entry name" value="Acyl-CoA_dh_M"/>
    <property type="match status" value="1"/>
</dbReference>
<accession>A0A086PC00</accession>
<dbReference type="eggNOG" id="COG1960">
    <property type="taxonomic scope" value="Bacteria"/>
</dbReference>
<dbReference type="Proteomes" id="UP000024284">
    <property type="component" value="Unassembled WGS sequence"/>
</dbReference>
<dbReference type="InterPro" id="IPR036250">
    <property type="entry name" value="AcylCo_DH-like_C"/>
</dbReference>
<organism evidence="9 10">
    <name type="scientific">Sphingobium herbicidovorans (strain ATCC 700291 / DSM 11019 / CCUG 56400 / KCTC 2939 / LMG 18315 / NBRC 16415 / MH)</name>
    <name type="common">Sphingomonas herbicidovorans</name>
    <dbReference type="NCBI Taxonomy" id="1219045"/>
    <lineage>
        <taxon>Bacteria</taxon>
        <taxon>Pseudomonadati</taxon>
        <taxon>Pseudomonadota</taxon>
        <taxon>Alphaproteobacteria</taxon>
        <taxon>Sphingomonadales</taxon>
        <taxon>Sphingomonadaceae</taxon>
        <taxon>Sphingobium</taxon>
    </lineage>
</organism>
<dbReference type="Pfam" id="PF02771">
    <property type="entry name" value="Acyl-CoA_dh_N"/>
    <property type="match status" value="1"/>
</dbReference>
<dbReference type="AlphaFoldDB" id="A0A086PC00"/>
<dbReference type="Gene3D" id="1.20.140.10">
    <property type="entry name" value="Butyryl-CoA Dehydrogenase, subunit A, domain 3"/>
    <property type="match status" value="1"/>
</dbReference>
<evidence type="ECO:0000259" key="8">
    <source>
        <dbReference type="Pfam" id="PF02771"/>
    </source>
</evidence>
<keyword evidence="5" id="KW-0560">Oxidoreductase</keyword>
<dbReference type="Gene3D" id="1.10.540.10">
    <property type="entry name" value="Acyl-CoA dehydrogenase/oxidase, N-terminal domain"/>
    <property type="match status" value="1"/>
</dbReference>
<comment type="caution">
    <text evidence="9">The sequence shown here is derived from an EMBL/GenBank/DDBJ whole genome shotgun (WGS) entry which is preliminary data.</text>
</comment>
<dbReference type="InterPro" id="IPR006091">
    <property type="entry name" value="Acyl-CoA_Oxase/DH_mid-dom"/>
</dbReference>
<feature type="domain" description="Acyl-CoA dehydrogenase/oxidase C-terminal" evidence="6">
    <location>
        <begin position="234"/>
        <end position="379"/>
    </location>
</feature>
<evidence type="ECO:0000313" key="10">
    <source>
        <dbReference type="Proteomes" id="UP000024284"/>
    </source>
</evidence>
<dbReference type="STRING" id="76947.GCA_002080435_04063"/>
<evidence type="ECO:0000256" key="1">
    <source>
        <dbReference type="ARBA" id="ARBA00001974"/>
    </source>
</evidence>
<dbReference type="GO" id="GO:0003995">
    <property type="term" value="F:acyl-CoA dehydrogenase activity"/>
    <property type="evidence" value="ECO:0007669"/>
    <property type="project" value="TreeGrafter"/>
</dbReference>
<dbReference type="InterPro" id="IPR037069">
    <property type="entry name" value="AcylCoA_DH/ox_N_sf"/>
</dbReference>
<dbReference type="InterPro" id="IPR013786">
    <property type="entry name" value="AcylCoA_DH/ox_N"/>
</dbReference>
<evidence type="ECO:0000256" key="4">
    <source>
        <dbReference type="ARBA" id="ARBA00022827"/>
    </source>
</evidence>
<evidence type="ECO:0000313" key="9">
    <source>
        <dbReference type="EMBL" id="KFG90918.1"/>
    </source>
</evidence>
<dbReference type="RefSeq" id="WP_037463699.1">
    <property type="nucleotide sequence ID" value="NZ_BCZD01000023.1"/>
</dbReference>
<evidence type="ECO:0000256" key="2">
    <source>
        <dbReference type="ARBA" id="ARBA00009347"/>
    </source>
</evidence>
<dbReference type="PANTHER" id="PTHR43884:SF12">
    <property type="entry name" value="ISOVALERYL-COA DEHYDROGENASE, MITOCHONDRIAL-RELATED"/>
    <property type="match status" value="1"/>
</dbReference>
<dbReference type="GO" id="GO:0033539">
    <property type="term" value="P:fatty acid beta-oxidation using acyl-CoA dehydrogenase"/>
    <property type="evidence" value="ECO:0007669"/>
    <property type="project" value="TreeGrafter"/>
</dbReference>
<evidence type="ECO:0000259" key="7">
    <source>
        <dbReference type="Pfam" id="PF02770"/>
    </source>
</evidence>
<dbReference type="SUPFAM" id="SSF56645">
    <property type="entry name" value="Acyl-CoA dehydrogenase NM domain-like"/>
    <property type="match status" value="1"/>
</dbReference>
<evidence type="ECO:0000259" key="6">
    <source>
        <dbReference type="Pfam" id="PF00441"/>
    </source>
</evidence>